<dbReference type="GO" id="GO:0015627">
    <property type="term" value="C:type II protein secretion system complex"/>
    <property type="evidence" value="ECO:0007669"/>
    <property type="project" value="TreeGrafter"/>
</dbReference>
<dbReference type="AlphaFoldDB" id="D1CCQ9"/>
<dbReference type="Pfam" id="PF10531">
    <property type="entry name" value="SLBB"/>
    <property type="match status" value="1"/>
</dbReference>
<dbReference type="Gene3D" id="1.10.150.310">
    <property type="entry name" value="Tex RuvX-like domain-like"/>
    <property type="match status" value="1"/>
</dbReference>
<feature type="domain" description="Helix-hairpin-helix DNA-binding motif class 1" evidence="2">
    <location>
        <begin position="183"/>
        <end position="202"/>
    </location>
</feature>
<dbReference type="InterPro" id="IPR051675">
    <property type="entry name" value="Endo/Exo/Phosphatase_dom_1"/>
</dbReference>
<dbReference type="GO" id="GO:0015628">
    <property type="term" value="P:protein secretion by the type II secretion system"/>
    <property type="evidence" value="ECO:0007669"/>
    <property type="project" value="TreeGrafter"/>
</dbReference>
<dbReference type="SUPFAM" id="SSF47781">
    <property type="entry name" value="RuvA domain 2-like"/>
    <property type="match status" value="1"/>
</dbReference>
<dbReference type="eggNOG" id="COG1596">
    <property type="taxonomic scope" value="Bacteria"/>
</dbReference>
<dbReference type="NCBIfam" id="TIGR00426">
    <property type="entry name" value="competence protein ComEA helix-hairpin-helix repeat region"/>
    <property type="match status" value="1"/>
</dbReference>
<dbReference type="Proteomes" id="UP000000323">
    <property type="component" value="Chromosome 1"/>
</dbReference>
<dbReference type="RefSeq" id="WP_012875608.1">
    <property type="nucleotide sequence ID" value="NC_013525.1"/>
</dbReference>
<organism evidence="3 4">
    <name type="scientific">Thermobaculum terrenum (strain ATCC BAA-798 / CCMEE 7001 / YNP1)</name>
    <dbReference type="NCBI Taxonomy" id="525904"/>
    <lineage>
        <taxon>Bacteria</taxon>
        <taxon>Bacillati</taxon>
        <taxon>Chloroflexota</taxon>
        <taxon>Chloroflexia</taxon>
        <taxon>Candidatus Thermobaculales</taxon>
        <taxon>Candidatus Thermobaculaceae</taxon>
        <taxon>Thermobaculum</taxon>
    </lineage>
</organism>
<keyword evidence="4" id="KW-1185">Reference proteome</keyword>
<evidence type="ECO:0000313" key="3">
    <source>
        <dbReference type="EMBL" id="ACZ42574.1"/>
    </source>
</evidence>
<dbReference type="STRING" id="525904.Tter_1668"/>
<dbReference type="InterPro" id="IPR004509">
    <property type="entry name" value="Competence_ComEA_HhH"/>
</dbReference>
<evidence type="ECO:0000256" key="1">
    <source>
        <dbReference type="SAM" id="MobiDB-lite"/>
    </source>
</evidence>
<dbReference type="SMART" id="SM00278">
    <property type="entry name" value="HhH1"/>
    <property type="match status" value="2"/>
</dbReference>
<dbReference type="eggNOG" id="COG1555">
    <property type="taxonomic scope" value="Bacteria"/>
</dbReference>
<sequence length="206" mass="21939">MSDQSNRFSRITDHISVLIISVSMVLLVMLAKPKPEKVANVITQPTLPPTPSTVTVHILGAVSKPGVYTLPARSRVVDVVKMAGGFTTRADTMSVNLAQILRDEMQVIVPFKAPGSKLGSNNGQSALNPTHSSGSAAQEPQVAPININTATKEQLEELPGIGPSKAAAIIEFRQKHGPFNSLEDLLDVPGIGPSTLENIKSMVVFR</sequence>
<dbReference type="HOGENOM" id="CLU_052011_1_1_0"/>
<feature type="region of interest" description="Disordered" evidence="1">
    <location>
        <begin position="119"/>
        <end position="140"/>
    </location>
</feature>
<dbReference type="InterPro" id="IPR010994">
    <property type="entry name" value="RuvA_2-like"/>
</dbReference>
<dbReference type="EMBL" id="CP001825">
    <property type="protein sequence ID" value="ACZ42574.1"/>
    <property type="molecule type" value="Genomic_DNA"/>
</dbReference>
<reference evidence="4" key="1">
    <citation type="journal article" date="2010" name="Stand. Genomic Sci.">
        <title>Complete genome sequence of 'Thermobaculum terrenum' type strain (YNP1).</title>
        <authorList>
            <person name="Kiss H."/>
            <person name="Cleland D."/>
            <person name="Lapidus A."/>
            <person name="Lucas S."/>
            <person name="Glavina Del Rio T."/>
            <person name="Nolan M."/>
            <person name="Tice H."/>
            <person name="Han C."/>
            <person name="Goodwin L."/>
            <person name="Pitluck S."/>
            <person name="Liolios K."/>
            <person name="Ivanova N."/>
            <person name="Mavromatis K."/>
            <person name="Ovchinnikova G."/>
            <person name="Pati A."/>
            <person name="Chen A."/>
            <person name="Palaniappan K."/>
            <person name="Land M."/>
            <person name="Hauser L."/>
            <person name="Chang Y."/>
            <person name="Jeffries C."/>
            <person name="Lu M."/>
            <person name="Brettin T."/>
            <person name="Detter J."/>
            <person name="Goker M."/>
            <person name="Tindall B."/>
            <person name="Beck B."/>
            <person name="McDermott T."/>
            <person name="Woyke T."/>
            <person name="Bristow J."/>
            <person name="Eisen J."/>
            <person name="Markowitz V."/>
            <person name="Hugenholtz P."/>
            <person name="Kyrpides N."/>
            <person name="Klenk H."/>
            <person name="Cheng J."/>
        </authorList>
    </citation>
    <scope>NUCLEOTIDE SEQUENCE [LARGE SCALE GENOMIC DNA]</scope>
    <source>
        <strain evidence="4">ATCC BAA-798 / YNP1</strain>
    </source>
</reference>
<dbReference type="GO" id="GO:0003677">
    <property type="term" value="F:DNA binding"/>
    <property type="evidence" value="ECO:0007669"/>
    <property type="project" value="InterPro"/>
</dbReference>
<feature type="compositionally biased region" description="Polar residues" evidence="1">
    <location>
        <begin position="119"/>
        <end position="138"/>
    </location>
</feature>
<feature type="domain" description="Helix-hairpin-helix DNA-binding motif class 1" evidence="2">
    <location>
        <begin position="153"/>
        <end position="172"/>
    </location>
</feature>
<dbReference type="InterPro" id="IPR003583">
    <property type="entry name" value="Hlx-hairpin-Hlx_DNA-bd_motif"/>
</dbReference>
<dbReference type="PANTHER" id="PTHR21180">
    <property type="entry name" value="ENDONUCLEASE/EXONUCLEASE/PHOSPHATASE FAMILY DOMAIN-CONTAINING PROTEIN 1"/>
    <property type="match status" value="1"/>
</dbReference>
<dbReference type="InterPro" id="IPR019554">
    <property type="entry name" value="Soluble_ligand-bd"/>
</dbReference>
<dbReference type="PANTHER" id="PTHR21180:SF32">
    <property type="entry name" value="ENDONUCLEASE_EXONUCLEASE_PHOSPHATASE FAMILY DOMAIN-CONTAINING PROTEIN 1"/>
    <property type="match status" value="1"/>
</dbReference>
<dbReference type="GO" id="GO:0006281">
    <property type="term" value="P:DNA repair"/>
    <property type="evidence" value="ECO:0007669"/>
    <property type="project" value="InterPro"/>
</dbReference>
<name>D1CCQ9_THET1</name>
<accession>D1CCQ9</accession>
<evidence type="ECO:0000259" key="2">
    <source>
        <dbReference type="SMART" id="SM00278"/>
    </source>
</evidence>
<dbReference type="Gene3D" id="3.10.560.10">
    <property type="entry name" value="Outer membrane lipoprotein wza domain like"/>
    <property type="match status" value="1"/>
</dbReference>
<dbReference type="KEGG" id="ttr:Tter_1668"/>
<dbReference type="OrthoDB" id="9790239at2"/>
<gene>
    <name evidence="3" type="ordered locus">Tter_1668</name>
</gene>
<evidence type="ECO:0000313" key="4">
    <source>
        <dbReference type="Proteomes" id="UP000000323"/>
    </source>
</evidence>
<proteinExistence type="predicted"/>
<protein>
    <submittedName>
        <fullName evidence="3">Competence protein ComEA helix-hairpin-helix repeat protein</fullName>
    </submittedName>
</protein>
<dbReference type="Pfam" id="PF12836">
    <property type="entry name" value="HHH_3"/>
    <property type="match status" value="1"/>
</dbReference>